<dbReference type="AlphaFoldDB" id="A0AAV1QED6"/>
<evidence type="ECO:0000313" key="2">
    <source>
        <dbReference type="EMBL" id="CAK6981545.1"/>
    </source>
</evidence>
<protein>
    <submittedName>
        <fullName evidence="2">Inner ear-specific collagen-like</fullName>
    </submittedName>
</protein>
<feature type="compositionally biased region" description="Pro residues" evidence="1">
    <location>
        <begin position="156"/>
        <end position="166"/>
    </location>
</feature>
<keyword evidence="3" id="KW-1185">Reference proteome</keyword>
<dbReference type="GO" id="GO:0005581">
    <property type="term" value="C:collagen trimer"/>
    <property type="evidence" value="ECO:0007669"/>
    <property type="project" value="UniProtKB-KW"/>
</dbReference>
<gene>
    <name evidence="2" type="ORF">FSCOSCO3_A029970</name>
</gene>
<reference evidence="2 3" key="1">
    <citation type="submission" date="2024-01" db="EMBL/GenBank/DDBJ databases">
        <authorList>
            <person name="Alioto T."/>
            <person name="Alioto T."/>
            <person name="Gomez Garrido J."/>
        </authorList>
    </citation>
    <scope>NUCLEOTIDE SEQUENCE [LARGE SCALE GENOMIC DNA]</scope>
</reference>
<keyword evidence="2" id="KW-0176">Collagen</keyword>
<organism evidence="2 3">
    <name type="scientific">Scomber scombrus</name>
    <name type="common">Atlantic mackerel</name>
    <name type="synonym">Scomber vernalis</name>
    <dbReference type="NCBI Taxonomy" id="13677"/>
    <lineage>
        <taxon>Eukaryota</taxon>
        <taxon>Metazoa</taxon>
        <taxon>Chordata</taxon>
        <taxon>Craniata</taxon>
        <taxon>Vertebrata</taxon>
        <taxon>Euteleostomi</taxon>
        <taxon>Actinopterygii</taxon>
        <taxon>Neopterygii</taxon>
        <taxon>Teleostei</taxon>
        <taxon>Neoteleostei</taxon>
        <taxon>Acanthomorphata</taxon>
        <taxon>Pelagiaria</taxon>
        <taxon>Scombriformes</taxon>
        <taxon>Scombridae</taxon>
        <taxon>Scomber</taxon>
    </lineage>
</organism>
<proteinExistence type="predicted"/>
<sequence>MTKEERSGEERIEREREMERWRRSRRREKTQFLFSKDNKDAPLYCPAGEVLFWGEAYIWIKASSFRLIFPQIIIIIQTMLHDSERAMSSRLLGLLVLSSLCSAMLLPNSTSVWSSEEEGSTDPNTYQWPAPDEEAPSESSEDTPPWLPVARSSPLQMPPTGLPWPPSSNMTAGSGKHWEMGDTGPEIPPLPDMAICDMLMNAPSPPPIDQIPFFCLCLHCKGTVGPKGDHGDRGPPGM</sequence>
<feature type="region of interest" description="Disordered" evidence="1">
    <location>
        <begin position="1"/>
        <end position="20"/>
    </location>
</feature>
<feature type="region of interest" description="Disordered" evidence="1">
    <location>
        <begin position="111"/>
        <end position="186"/>
    </location>
</feature>
<comment type="caution">
    <text evidence="2">The sequence shown here is derived from an EMBL/GenBank/DDBJ whole genome shotgun (WGS) entry which is preliminary data.</text>
</comment>
<name>A0AAV1QED6_SCOSC</name>
<evidence type="ECO:0000313" key="3">
    <source>
        <dbReference type="Proteomes" id="UP001314229"/>
    </source>
</evidence>
<evidence type="ECO:0000256" key="1">
    <source>
        <dbReference type="SAM" id="MobiDB-lite"/>
    </source>
</evidence>
<dbReference type="EMBL" id="CAWUFR010000843">
    <property type="protein sequence ID" value="CAK6981545.1"/>
    <property type="molecule type" value="Genomic_DNA"/>
</dbReference>
<feature type="compositionally biased region" description="Acidic residues" evidence="1">
    <location>
        <begin position="131"/>
        <end position="141"/>
    </location>
</feature>
<dbReference type="Proteomes" id="UP001314229">
    <property type="component" value="Unassembled WGS sequence"/>
</dbReference>
<accession>A0AAV1QED6</accession>